<name>A0ABX4I854_9LACT</name>
<dbReference type="InterPro" id="IPR024735">
    <property type="entry name" value="TcpC"/>
</dbReference>
<gene>
    <name evidence="1" type="ORF">RR45_GL001760</name>
</gene>
<sequence length="144" mass="16334">MLAESNSEFKVQFSVVQDLTEGEVKKTELSTHHVVVYVDKNGNLVIVQNATMDNKPVSSTYLPKQKENDGMVDSVMTEEINGFFKMFFKLYPKVIDKELAYYISNDALPGSTKDCVFTELVNPIYTMKDNKVTVVVTVILRPRN</sequence>
<dbReference type="InterPro" id="IPR035628">
    <property type="entry name" value="TcpC_C"/>
</dbReference>
<dbReference type="EMBL" id="JXJT01000005">
    <property type="protein sequence ID" value="PCS04169.1"/>
    <property type="molecule type" value="Genomic_DNA"/>
</dbReference>
<proteinExistence type="predicted"/>
<organism evidence="1 2">
    <name type="scientific">Pseudolactococcus chungangensis CAU 28 = DSM 22330</name>
    <dbReference type="NCBI Taxonomy" id="1122154"/>
    <lineage>
        <taxon>Bacteria</taxon>
        <taxon>Bacillati</taxon>
        <taxon>Bacillota</taxon>
        <taxon>Bacilli</taxon>
        <taxon>Lactobacillales</taxon>
        <taxon>Streptococcaceae</taxon>
        <taxon>Pseudolactococcus</taxon>
    </lineage>
</organism>
<accession>A0ABX4I854</accession>
<evidence type="ECO:0000313" key="1">
    <source>
        <dbReference type="EMBL" id="PCS04169.1"/>
    </source>
</evidence>
<dbReference type="CDD" id="cd16428">
    <property type="entry name" value="TcpC_C"/>
    <property type="match status" value="1"/>
</dbReference>
<comment type="caution">
    <text evidence="1">The sequence shown here is derived from an EMBL/GenBank/DDBJ whole genome shotgun (WGS) entry which is preliminary data.</text>
</comment>
<reference evidence="1 2" key="1">
    <citation type="submission" date="2014-12" db="EMBL/GenBank/DDBJ databases">
        <title>Draft genome sequences of 10 type strains of Lactococcus.</title>
        <authorList>
            <person name="Sun Z."/>
            <person name="Zhong Z."/>
            <person name="Liu W."/>
            <person name="Zhang W."/>
            <person name="Zhang H."/>
        </authorList>
    </citation>
    <scope>NUCLEOTIDE SEQUENCE [LARGE SCALE GENOMIC DNA]</scope>
    <source>
        <strain evidence="1 2">DSM 22330</strain>
    </source>
</reference>
<dbReference type="Proteomes" id="UP000218979">
    <property type="component" value="Unassembled WGS sequence"/>
</dbReference>
<keyword evidence="2" id="KW-1185">Reference proteome</keyword>
<dbReference type="Gene3D" id="3.10.450.540">
    <property type="match status" value="1"/>
</dbReference>
<protein>
    <submittedName>
        <fullName evidence="1">Conjugative transposon protein</fullName>
    </submittedName>
</protein>
<dbReference type="Pfam" id="PF12642">
    <property type="entry name" value="TpcC"/>
    <property type="match status" value="1"/>
</dbReference>
<evidence type="ECO:0000313" key="2">
    <source>
        <dbReference type="Proteomes" id="UP000218979"/>
    </source>
</evidence>